<feature type="transmembrane region" description="Helical" evidence="7">
    <location>
        <begin position="91"/>
        <end position="108"/>
    </location>
</feature>
<dbReference type="GO" id="GO:1904680">
    <property type="term" value="F:peptide transmembrane transporter activity"/>
    <property type="evidence" value="ECO:0007669"/>
    <property type="project" value="InterPro"/>
</dbReference>
<proteinExistence type="inferred from homology"/>
<comment type="subcellular location">
    <subcellularLocation>
        <location evidence="1">Membrane</location>
        <topology evidence="1">Multi-pass membrane protein</topology>
    </subcellularLocation>
</comment>
<dbReference type="SUPFAM" id="SSF103473">
    <property type="entry name" value="MFS general substrate transporter"/>
    <property type="match status" value="1"/>
</dbReference>
<keyword evidence="4" id="KW-0653">Protein transport</keyword>
<feature type="transmembrane region" description="Helical" evidence="7">
    <location>
        <begin position="308"/>
        <end position="325"/>
    </location>
</feature>
<reference evidence="8" key="1">
    <citation type="submission" date="2023-01" db="EMBL/GenBank/DDBJ databases">
        <title>The genome sequence of Kordiimonadaceae bacterium 6D33.</title>
        <authorList>
            <person name="Liu Y."/>
        </authorList>
    </citation>
    <scope>NUCLEOTIDE SEQUENCE</scope>
    <source>
        <strain evidence="8">6D33</strain>
    </source>
</reference>
<feature type="transmembrane region" description="Helical" evidence="7">
    <location>
        <begin position="259"/>
        <end position="278"/>
    </location>
</feature>
<name>A0AAE9XX01_9PROT</name>
<dbReference type="NCBIfam" id="TIGR00924">
    <property type="entry name" value="yjdL_sub1_fam"/>
    <property type="match status" value="1"/>
</dbReference>
<evidence type="ECO:0000256" key="2">
    <source>
        <dbReference type="ARBA" id="ARBA00005982"/>
    </source>
</evidence>
<dbReference type="RefSeq" id="WP_289504799.1">
    <property type="nucleotide sequence ID" value="NZ_CP116805.1"/>
</dbReference>
<dbReference type="AlphaFoldDB" id="A0AAE9XX01"/>
<evidence type="ECO:0000256" key="5">
    <source>
        <dbReference type="ARBA" id="ARBA00022989"/>
    </source>
</evidence>
<evidence type="ECO:0000313" key="9">
    <source>
        <dbReference type="Proteomes" id="UP001217500"/>
    </source>
</evidence>
<dbReference type="InterPro" id="IPR005279">
    <property type="entry name" value="Dipep/tripep_permease"/>
</dbReference>
<dbReference type="GO" id="GO:0016020">
    <property type="term" value="C:membrane"/>
    <property type="evidence" value="ECO:0007669"/>
    <property type="project" value="UniProtKB-SubCell"/>
</dbReference>
<dbReference type="InterPro" id="IPR036259">
    <property type="entry name" value="MFS_trans_sf"/>
</dbReference>
<dbReference type="Proteomes" id="UP001217500">
    <property type="component" value="Chromosome"/>
</dbReference>
<dbReference type="InterPro" id="IPR000109">
    <property type="entry name" value="POT_fam"/>
</dbReference>
<keyword evidence="9" id="KW-1185">Reference proteome</keyword>
<dbReference type="Pfam" id="PF00854">
    <property type="entry name" value="PTR2"/>
    <property type="match status" value="1"/>
</dbReference>
<evidence type="ECO:0000256" key="4">
    <source>
        <dbReference type="ARBA" id="ARBA00022856"/>
    </source>
</evidence>
<keyword evidence="3 7" id="KW-0812">Transmembrane</keyword>
<evidence type="ECO:0000313" key="8">
    <source>
        <dbReference type="EMBL" id="WCL55044.1"/>
    </source>
</evidence>
<sequence length="580" mass="63865">MAETHLSERAGSQEREFLGHPIGLVVCFLTEMWERFSYYGMRTILVLYLVKYHLFDAGKASMIYGAYAGLVYMMPIIGGYLADRYLGSRKAVTYGAILLVAGHSLMAAHGPHAERYLTIDGNEYQVEFVEAAENKTSEAEFITMDGTRYRVDAVKDESGRSAGINLVAEGQDTRLIATADYDIRIKQHSEYLSIFFLALALIITGVGFLKANISTIVGALYGPKDPRRDGGFSIFYMGINLGSVLSTALVGYVGEKYGWNYGFGLAGIGMLFGLLVFLGGQKLLEGRAEPTNPAILKEKSPIGINKEWTIYLSGILMVALAWFLMHYQDFVGQLLGVSGFVMVGILVLYSIMSCEKEDRQRLWVATFLIVFQMFFWALFEQQAASLTLLADQQFDLDFLGITFLASQVQLLNPLFIVMFAPVMAWLWVKLNHKNAEPSTPAKFAISMLLIGLGYVVFAWGMGLDDSTEKSFLWMVFIYLSLTLAELCLSPVGLSMVTKLSAPRIVGMVMGTWFLFTAMGNYAAGWISSLAGAAEHGADAGLLDMTATMDVYTTIGLIAIGVGAFIFVMTPLLKKGMHGVH</sequence>
<comment type="similarity">
    <text evidence="2">Belongs to the major facilitator superfamily. Proton-dependent oligopeptide transporter (POT/PTR) (TC 2.A.17) family.</text>
</comment>
<feature type="transmembrane region" description="Helical" evidence="7">
    <location>
        <begin position="234"/>
        <end position="253"/>
    </location>
</feature>
<dbReference type="InterPro" id="IPR018456">
    <property type="entry name" value="PTR2_symporter_CS"/>
</dbReference>
<accession>A0AAE9XX01</accession>
<feature type="transmembrane region" description="Helical" evidence="7">
    <location>
        <begin position="550"/>
        <end position="572"/>
    </location>
</feature>
<feature type="transmembrane region" description="Helical" evidence="7">
    <location>
        <begin position="505"/>
        <end position="530"/>
    </location>
</feature>
<feature type="transmembrane region" description="Helical" evidence="7">
    <location>
        <begin position="471"/>
        <end position="493"/>
    </location>
</feature>
<feature type="transmembrane region" description="Helical" evidence="7">
    <location>
        <begin position="36"/>
        <end position="55"/>
    </location>
</feature>
<evidence type="ECO:0000256" key="3">
    <source>
        <dbReference type="ARBA" id="ARBA00022692"/>
    </source>
</evidence>
<protein>
    <submittedName>
        <fullName evidence="8">Peptide MFS transporter</fullName>
    </submittedName>
</protein>
<organism evidence="8 9">
    <name type="scientific">Gimibacter soli</name>
    <dbReference type="NCBI Taxonomy" id="3024400"/>
    <lineage>
        <taxon>Bacteria</taxon>
        <taxon>Pseudomonadati</taxon>
        <taxon>Pseudomonadota</taxon>
        <taxon>Alphaproteobacteria</taxon>
        <taxon>Kordiimonadales</taxon>
        <taxon>Temperatibacteraceae</taxon>
        <taxon>Gimibacter</taxon>
    </lineage>
</organism>
<dbReference type="EMBL" id="CP116805">
    <property type="protein sequence ID" value="WCL55044.1"/>
    <property type="molecule type" value="Genomic_DNA"/>
</dbReference>
<dbReference type="PROSITE" id="PS01022">
    <property type="entry name" value="PTR2_1"/>
    <property type="match status" value="1"/>
</dbReference>
<dbReference type="KEGG" id="gso:PH603_04630"/>
<keyword evidence="5 7" id="KW-1133">Transmembrane helix</keyword>
<feature type="transmembrane region" description="Helical" evidence="7">
    <location>
        <begin position="61"/>
        <end position="82"/>
    </location>
</feature>
<dbReference type="PANTHER" id="PTHR11654">
    <property type="entry name" value="OLIGOPEPTIDE TRANSPORTER-RELATED"/>
    <property type="match status" value="1"/>
</dbReference>
<dbReference type="Gene3D" id="1.20.1250.20">
    <property type="entry name" value="MFS general substrate transporter like domains"/>
    <property type="match status" value="2"/>
</dbReference>
<feature type="transmembrane region" description="Helical" evidence="7">
    <location>
        <begin position="362"/>
        <end position="379"/>
    </location>
</feature>
<evidence type="ECO:0000256" key="6">
    <source>
        <dbReference type="ARBA" id="ARBA00023136"/>
    </source>
</evidence>
<keyword evidence="4" id="KW-0813">Transport</keyword>
<evidence type="ECO:0000256" key="7">
    <source>
        <dbReference type="SAM" id="Phobius"/>
    </source>
</evidence>
<feature type="transmembrane region" description="Helical" evidence="7">
    <location>
        <begin position="331"/>
        <end position="350"/>
    </location>
</feature>
<gene>
    <name evidence="8" type="ORF">PH603_04630</name>
</gene>
<feature type="transmembrane region" description="Helical" evidence="7">
    <location>
        <begin position="194"/>
        <end position="222"/>
    </location>
</feature>
<keyword evidence="6 7" id="KW-0472">Membrane</keyword>
<dbReference type="GO" id="GO:0006857">
    <property type="term" value="P:oligopeptide transport"/>
    <property type="evidence" value="ECO:0007669"/>
    <property type="project" value="InterPro"/>
</dbReference>
<evidence type="ECO:0000256" key="1">
    <source>
        <dbReference type="ARBA" id="ARBA00004141"/>
    </source>
</evidence>
<keyword evidence="4" id="KW-0571">Peptide transport</keyword>
<dbReference type="CDD" id="cd17346">
    <property type="entry name" value="MFS_DtpA_like"/>
    <property type="match status" value="1"/>
</dbReference>
<feature type="transmembrane region" description="Helical" evidence="7">
    <location>
        <begin position="440"/>
        <end position="459"/>
    </location>
</feature>
<feature type="transmembrane region" description="Helical" evidence="7">
    <location>
        <begin position="399"/>
        <end position="428"/>
    </location>
</feature>